<dbReference type="PROSITE" id="PS00518">
    <property type="entry name" value="ZF_RING_1"/>
    <property type="match status" value="1"/>
</dbReference>
<sequence length="239" mass="26714">MSLSHEAYLQVVNPRQFENTDYNCCSICYLEYEVDERTEGFSYQNADYHDRTTLEEALLAHCSETTAADDTQEDLSFPVALTCGHHFCYSCIQRWCAEKNDAVIPCPCCRRRPLNHRVWNLQSRFSKMEGGGNLMDLLPAAVKAIEADRAANTTTTAPPAWRGFVPLRSRHAATALPTTEQVGRTSNTPTAAPSTPLQPAAQRVRTGFVPLQSRHATPAQPAARPVRRVFRPLQSRHAN</sequence>
<evidence type="ECO:0000256" key="3">
    <source>
        <dbReference type="ARBA" id="ARBA00022833"/>
    </source>
</evidence>
<proteinExistence type="predicted"/>
<dbReference type="OrthoDB" id="6105938at2759"/>
<keyword evidence="8" id="KW-1185">Reference proteome</keyword>
<evidence type="ECO:0000313" key="8">
    <source>
        <dbReference type="Proteomes" id="UP000799776"/>
    </source>
</evidence>
<dbReference type="PROSITE" id="PS50089">
    <property type="entry name" value="ZF_RING_2"/>
    <property type="match status" value="1"/>
</dbReference>
<evidence type="ECO:0000256" key="4">
    <source>
        <dbReference type="PROSITE-ProRule" id="PRU00175"/>
    </source>
</evidence>
<accession>A0A9P4LXP6</accession>
<keyword evidence="2 4" id="KW-0863">Zinc-finger</keyword>
<evidence type="ECO:0000313" key="7">
    <source>
        <dbReference type="EMBL" id="KAF2086296.1"/>
    </source>
</evidence>
<feature type="region of interest" description="Disordered" evidence="5">
    <location>
        <begin position="175"/>
        <end position="200"/>
    </location>
</feature>
<dbReference type="AlphaFoldDB" id="A0A9P4LXP6"/>
<keyword evidence="3" id="KW-0862">Zinc</keyword>
<feature type="compositionally biased region" description="Low complexity" evidence="5">
    <location>
        <begin position="185"/>
        <end position="195"/>
    </location>
</feature>
<feature type="domain" description="RING-type" evidence="6">
    <location>
        <begin position="62"/>
        <end position="110"/>
    </location>
</feature>
<reference evidence="7" key="1">
    <citation type="journal article" date="2020" name="Stud. Mycol.">
        <title>101 Dothideomycetes genomes: a test case for predicting lifestyles and emergence of pathogens.</title>
        <authorList>
            <person name="Haridas S."/>
            <person name="Albert R."/>
            <person name="Binder M."/>
            <person name="Bloem J."/>
            <person name="Labutti K."/>
            <person name="Salamov A."/>
            <person name="Andreopoulos B."/>
            <person name="Baker S."/>
            <person name="Barry K."/>
            <person name="Bills G."/>
            <person name="Bluhm B."/>
            <person name="Cannon C."/>
            <person name="Castanera R."/>
            <person name="Culley D."/>
            <person name="Daum C."/>
            <person name="Ezra D."/>
            <person name="Gonzalez J."/>
            <person name="Henrissat B."/>
            <person name="Kuo A."/>
            <person name="Liang C."/>
            <person name="Lipzen A."/>
            <person name="Lutzoni F."/>
            <person name="Magnuson J."/>
            <person name="Mondo S."/>
            <person name="Nolan M."/>
            <person name="Ohm R."/>
            <person name="Pangilinan J."/>
            <person name="Park H.-J."/>
            <person name="Ramirez L."/>
            <person name="Alfaro M."/>
            <person name="Sun H."/>
            <person name="Tritt A."/>
            <person name="Yoshinaga Y."/>
            <person name="Zwiers L.-H."/>
            <person name="Turgeon B."/>
            <person name="Goodwin S."/>
            <person name="Spatafora J."/>
            <person name="Crous P."/>
            <person name="Grigoriev I."/>
        </authorList>
    </citation>
    <scope>NUCLEOTIDE SEQUENCE</scope>
    <source>
        <strain evidence="7">CBS 121410</strain>
    </source>
</reference>
<evidence type="ECO:0000259" key="6">
    <source>
        <dbReference type="PROSITE" id="PS50089"/>
    </source>
</evidence>
<evidence type="ECO:0000256" key="5">
    <source>
        <dbReference type="SAM" id="MobiDB-lite"/>
    </source>
</evidence>
<comment type="caution">
    <text evidence="7">The sequence shown here is derived from an EMBL/GenBank/DDBJ whole genome shotgun (WGS) entry which is preliminary data.</text>
</comment>
<dbReference type="InterPro" id="IPR013083">
    <property type="entry name" value="Znf_RING/FYVE/PHD"/>
</dbReference>
<dbReference type="SMART" id="SM00184">
    <property type="entry name" value="RING"/>
    <property type="match status" value="1"/>
</dbReference>
<keyword evidence="1" id="KW-0479">Metal-binding</keyword>
<dbReference type="InterPro" id="IPR017907">
    <property type="entry name" value="Znf_RING_CS"/>
</dbReference>
<organism evidence="7 8">
    <name type="scientific">Saccharata proteae CBS 121410</name>
    <dbReference type="NCBI Taxonomy" id="1314787"/>
    <lineage>
        <taxon>Eukaryota</taxon>
        <taxon>Fungi</taxon>
        <taxon>Dikarya</taxon>
        <taxon>Ascomycota</taxon>
        <taxon>Pezizomycotina</taxon>
        <taxon>Dothideomycetes</taxon>
        <taxon>Dothideomycetes incertae sedis</taxon>
        <taxon>Botryosphaeriales</taxon>
        <taxon>Saccharataceae</taxon>
        <taxon>Saccharata</taxon>
    </lineage>
</organism>
<dbReference type="Proteomes" id="UP000799776">
    <property type="component" value="Unassembled WGS sequence"/>
</dbReference>
<evidence type="ECO:0000256" key="2">
    <source>
        <dbReference type="ARBA" id="ARBA00022771"/>
    </source>
</evidence>
<dbReference type="SUPFAM" id="SSF57850">
    <property type="entry name" value="RING/U-box"/>
    <property type="match status" value="1"/>
</dbReference>
<dbReference type="Gene3D" id="3.30.40.10">
    <property type="entry name" value="Zinc/RING finger domain, C3HC4 (zinc finger)"/>
    <property type="match status" value="1"/>
</dbReference>
<name>A0A9P4LXP6_9PEZI</name>
<dbReference type="InterPro" id="IPR001841">
    <property type="entry name" value="Znf_RING"/>
</dbReference>
<dbReference type="GO" id="GO:0008270">
    <property type="term" value="F:zinc ion binding"/>
    <property type="evidence" value="ECO:0007669"/>
    <property type="project" value="UniProtKB-KW"/>
</dbReference>
<dbReference type="Pfam" id="PF15227">
    <property type="entry name" value="zf-C3HC4_4"/>
    <property type="match status" value="1"/>
</dbReference>
<evidence type="ECO:0000256" key="1">
    <source>
        <dbReference type="ARBA" id="ARBA00022723"/>
    </source>
</evidence>
<dbReference type="EMBL" id="ML978725">
    <property type="protein sequence ID" value="KAF2086296.1"/>
    <property type="molecule type" value="Genomic_DNA"/>
</dbReference>
<protein>
    <recommendedName>
        <fullName evidence="6">RING-type domain-containing protein</fullName>
    </recommendedName>
</protein>
<feature type="region of interest" description="Disordered" evidence="5">
    <location>
        <begin position="213"/>
        <end position="239"/>
    </location>
</feature>
<gene>
    <name evidence="7" type="ORF">K490DRAFT_66849</name>
</gene>